<evidence type="ECO:0000256" key="10">
    <source>
        <dbReference type="ARBA" id="ARBA00022989"/>
    </source>
</evidence>
<dbReference type="InterPro" id="IPR047820">
    <property type="entry name" value="P5A-type_ATPase"/>
</dbReference>
<keyword evidence="9" id="KW-1278">Translocase</keyword>
<sequence length="1240" mass="137684">MCRCCRTSTPGIVSQEIDSISLHNPIPIHLRLYGLPFLSLYPLLYYAYYHKYDEWVVSEEWTFIYCVLLFAGHALSFLITAWSSGFNARVSYTTANSLDTASKVRVLPRKGRGNGEIVPLDSKLAPGATDPTYSFIYQRDTYVYSAAQNTFTRIPYPCDASPALSTFQSSKGILTHPSAKSSLANLESLKATYGPNECHIPIPKFTELFAEHAVAPFFVFQMFCVALWCLDEYWYYSLFTAFMLIVFECTVVFQRVRTLTEFRTMSITPYPVQVFRDGKWVEVISSELVPGDLVSILRTKPDSGIPCDLLLLRGTAIVNEAMLSGESTPLLKESVELRDGSDRLDMNGADRNSVLFSGTKALQVEKAGEGSELTQALLTAPDGGCLAVVLRTGFGTTQGQLVRTMIFSTERVSANTFEAFLFIGFLLIFAIAASAYVWVKGLERGMAKGKLLLDCVLIITSVVPPELPMELSLAVNASLVALQKFAIFCTEPFRIPFAGRVDVCCFDKTGTITGEDLVVEGIAGVESSDPKKLIPVTETGKNTTLTLAAAHALVLLEDGTIVGDPMEKTTLSALDWKLSKGDNISPNSKDAPHKSQINIRRRYQFSSALKRMSTISAVSDGASRKWVAAVKGAPETLKGMYNSVPEWYEETYRWYTRRGSRVLALGIKEMNVKPEQINHVHRDEVECKLTFAGFLVFHCPLKPDAVETLKMLNDSSHRCIMITGDNPLTAVHVAKDVEIVDRDVMILDLKEGTTTDELVWRDVDETNVIPVNASKPFDKSLFAMYDICVTGAALKQYEGTPACLDLVKHTWVYARVSPSQKEFILSTLRDLGYVTLMAGDGTNDVGALKQAHIGVALLDGSPEDLKAIAEHHKMERMKKVYEQQVKISQRFNQPPPPVPPALRDAFPELVATQQAVAEAHKGAKKKNPMEKFDMATITAKLSEMDEDQEVPQIKLGDASCAAPFTSKLSNVSAITNIIRQGRCTLVATIQMYKILALNCLITAYSLSVQYLDGIKFGDYQVTITGMLMSVCFLCISRAKPVEKLSKERPLGNIFNLYVLLSVLLQFAIHIVALVYITGLSKSLEDRGEIDLEKKFEPTLLNTAIYLLGLSQQVSTFVLNFQGRPFREGIRENGPLWYGLAGASAVAYSGATDFFPELNRWLQLVEMTDLFKLKLTVSMILDFIGCWVVEKGCKYLFASLEPTELVTRGRDRREKRRAEENKIKAEEEKAKAIAIAEKKEL</sequence>
<dbReference type="InterPro" id="IPR001757">
    <property type="entry name" value="P_typ_ATPase"/>
</dbReference>
<dbReference type="SUPFAM" id="SSF56784">
    <property type="entry name" value="HAD-like"/>
    <property type="match status" value="1"/>
</dbReference>
<proteinExistence type="inferred from homology"/>
<dbReference type="SFLD" id="SFLDS00003">
    <property type="entry name" value="Haloacid_Dehalogenase"/>
    <property type="match status" value="1"/>
</dbReference>
<dbReference type="Gene3D" id="3.40.50.1000">
    <property type="entry name" value="HAD superfamily/HAD-like"/>
    <property type="match status" value="1"/>
</dbReference>
<dbReference type="Gene3D" id="2.70.150.10">
    <property type="entry name" value="Calcium-transporting ATPase, cytoplasmic transduction domain A"/>
    <property type="match status" value="1"/>
</dbReference>
<comment type="similarity">
    <text evidence="2">Belongs to the cation transport ATPase (P-type) (TC 3.A.3) family. Type V subfamily.</text>
</comment>
<dbReference type="InterPro" id="IPR023299">
    <property type="entry name" value="ATPase_P-typ_cyto_dom_N"/>
</dbReference>
<dbReference type="EMBL" id="KI669506">
    <property type="protein sequence ID" value="OCF32919.1"/>
    <property type="molecule type" value="Genomic_DNA"/>
</dbReference>
<dbReference type="GO" id="GO:0019829">
    <property type="term" value="F:ATPase-coupled monoatomic cation transmembrane transporter activity"/>
    <property type="evidence" value="ECO:0007669"/>
    <property type="project" value="TreeGrafter"/>
</dbReference>
<dbReference type="Gene3D" id="3.40.1110.10">
    <property type="entry name" value="Calcium-transporting ATPase, cytoplasmic domain N"/>
    <property type="match status" value="1"/>
</dbReference>
<dbReference type="GO" id="GO:0005789">
    <property type="term" value="C:endoplasmic reticulum membrane"/>
    <property type="evidence" value="ECO:0007669"/>
    <property type="project" value="UniProtKB-SubCell"/>
</dbReference>
<dbReference type="FunFam" id="3.40.1110.10:FF:000058">
    <property type="entry name" value="Cation-transporting ATPase"/>
    <property type="match status" value="1"/>
</dbReference>
<dbReference type="InterPro" id="IPR018303">
    <property type="entry name" value="ATPase_P-typ_P_site"/>
</dbReference>
<dbReference type="SUPFAM" id="SSF81665">
    <property type="entry name" value="Calcium ATPase, transmembrane domain M"/>
    <property type="match status" value="1"/>
</dbReference>
<keyword evidence="17" id="KW-1185">Reference proteome</keyword>
<reference evidence="16 17" key="1">
    <citation type="submission" date="2013-07" db="EMBL/GenBank/DDBJ databases">
        <title>The Genome Sequence of Cryptococcus heveanensis BCC8398.</title>
        <authorList>
            <consortium name="The Broad Institute Genome Sequencing Platform"/>
            <person name="Cuomo C."/>
            <person name="Litvintseva A."/>
            <person name="Chen Y."/>
            <person name="Heitman J."/>
            <person name="Sun S."/>
            <person name="Springer D."/>
            <person name="Dromer F."/>
            <person name="Young S.K."/>
            <person name="Zeng Q."/>
            <person name="Gargeya S."/>
            <person name="Fitzgerald M."/>
            <person name="Abouelleil A."/>
            <person name="Alvarado L."/>
            <person name="Berlin A.M."/>
            <person name="Chapman S.B."/>
            <person name="Dewar J."/>
            <person name="Goldberg J."/>
            <person name="Griggs A."/>
            <person name="Gujja S."/>
            <person name="Hansen M."/>
            <person name="Howarth C."/>
            <person name="Imamovic A."/>
            <person name="Larimer J."/>
            <person name="McCowan C."/>
            <person name="Murphy C."/>
            <person name="Pearson M."/>
            <person name="Priest M."/>
            <person name="Roberts A."/>
            <person name="Saif S."/>
            <person name="Shea T."/>
            <person name="Sykes S."/>
            <person name="Wortman J."/>
            <person name="Nusbaum C."/>
            <person name="Birren B."/>
        </authorList>
    </citation>
    <scope>NUCLEOTIDE SEQUENCE [LARGE SCALE GENOMIC DNA]</scope>
    <source>
        <strain evidence="16 17">BCC8398</strain>
    </source>
</reference>
<name>A0A1B9GPA3_9TREE</name>
<keyword evidence="8" id="KW-0460">Magnesium</keyword>
<dbReference type="PANTHER" id="PTHR45630:SF7">
    <property type="entry name" value="ENDOPLASMIC RETICULUM TRANSMEMBRANE HELIX TRANSLOCASE"/>
    <property type="match status" value="1"/>
</dbReference>
<keyword evidence="6" id="KW-0256">Endoplasmic reticulum</keyword>
<dbReference type="InterPro" id="IPR057255">
    <property type="entry name" value="2TM_P5A-ATPase"/>
</dbReference>
<dbReference type="FunFam" id="2.70.150.10:FF:000056">
    <property type="entry name" value="Cation-transporting ATPase"/>
    <property type="match status" value="1"/>
</dbReference>
<keyword evidence="12" id="KW-0175">Coiled coil</keyword>
<evidence type="ECO:0000256" key="5">
    <source>
        <dbReference type="ARBA" id="ARBA00022741"/>
    </source>
</evidence>
<feature type="domain" description="P-type ATPase A" evidence="14">
    <location>
        <begin position="268"/>
        <end position="405"/>
    </location>
</feature>
<evidence type="ECO:0000256" key="9">
    <source>
        <dbReference type="ARBA" id="ARBA00022967"/>
    </source>
</evidence>
<evidence type="ECO:0000256" key="1">
    <source>
        <dbReference type="ARBA" id="ARBA00004477"/>
    </source>
</evidence>
<keyword evidence="10 13" id="KW-1133">Transmembrane helix</keyword>
<evidence type="ECO:0000259" key="15">
    <source>
        <dbReference type="Pfam" id="PF23143"/>
    </source>
</evidence>
<dbReference type="OrthoDB" id="48943at2759"/>
<feature type="domain" description="P5A-ATPase transmembrane helical hairpin" evidence="15">
    <location>
        <begin position="27"/>
        <end position="95"/>
    </location>
</feature>
<dbReference type="FunFam" id="3.40.50.1000:FF:000071">
    <property type="entry name" value="Cation-transporting ATPase"/>
    <property type="match status" value="1"/>
</dbReference>
<feature type="transmembrane region" description="Helical" evidence="13">
    <location>
        <begin position="1056"/>
        <end position="1078"/>
    </location>
</feature>
<dbReference type="NCBIfam" id="TIGR01494">
    <property type="entry name" value="ATPase_P-type"/>
    <property type="match status" value="1"/>
</dbReference>
<dbReference type="GO" id="GO:0005524">
    <property type="term" value="F:ATP binding"/>
    <property type="evidence" value="ECO:0007669"/>
    <property type="project" value="UniProtKB-KW"/>
</dbReference>
<keyword evidence="4" id="KW-0479">Metal-binding</keyword>
<dbReference type="InterPro" id="IPR044492">
    <property type="entry name" value="P_typ_ATPase_HD_dom"/>
</dbReference>
<dbReference type="InterPro" id="IPR059000">
    <property type="entry name" value="ATPase_P-type_domA"/>
</dbReference>
<feature type="transmembrane region" description="Helical" evidence="13">
    <location>
        <begin position="209"/>
        <end position="228"/>
    </location>
</feature>
<dbReference type="STRING" id="1296120.A0A1B9GPA3"/>
<keyword evidence="3 13" id="KW-0812">Transmembrane</keyword>
<dbReference type="GO" id="GO:0046872">
    <property type="term" value="F:metal ion binding"/>
    <property type="evidence" value="ECO:0007669"/>
    <property type="project" value="UniProtKB-KW"/>
</dbReference>
<accession>A0A1B9GPA3</accession>
<dbReference type="Pfam" id="PF23143">
    <property type="entry name" value="2TM_P5A-ATPase"/>
    <property type="match status" value="1"/>
</dbReference>
<dbReference type="NCBIfam" id="TIGR01657">
    <property type="entry name" value="P-ATPase-V"/>
    <property type="match status" value="1"/>
</dbReference>
<evidence type="ECO:0000256" key="2">
    <source>
        <dbReference type="ARBA" id="ARBA00006000"/>
    </source>
</evidence>
<dbReference type="SFLD" id="SFLDF00027">
    <property type="entry name" value="p-type_atpase"/>
    <property type="match status" value="1"/>
</dbReference>
<keyword evidence="5" id="KW-0547">Nucleotide-binding</keyword>
<dbReference type="Pfam" id="PF00702">
    <property type="entry name" value="Hydrolase"/>
    <property type="match status" value="1"/>
</dbReference>
<evidence type="ECO:0000313" key="17">
    <source>
        <dbReference type="Proteomes" id="UP000092666"/>
    </source>
</evidence>
<evidence type="ECO:0000313" key="16">
    <source>
        <dbReference type="EMBL" id="OCF32919.1"/>
    </source>
</evidence>
<feature type="transmembrane region" description="Helical" evidence="13">
    <location>
        <begin position="1098"/>
        <end position="1120"/>
    </location>
</feature>
<feature type="transmembrane region" description="Helical" evidence="13">
    <location>
        <begin position="419"/>
        <end position="439"/>
    </location>
</feature>
<evidence type="ECO:0000256" key="6">
    <source>
        <dbReference type="ARBA" id="ARBA00022824"/>
    </source>
</evidence>
<feature type="coiled-coil region" evidence="12">
    <location>
        <begin position="1207"/>
        <end position="1234"/>
    </location>
</feature>
<feature type="transmembrane region" description="Helical" evidence="13">
    <location>
        <begin position="61"/>
        <end position="82"/>
    </location>
</feature>
<dbReference type="PRINTS" id="PR00119">
    <property type="entry name" value="CATATPASE"/>
</dbReference>
<protein>
    <submittedName>
        <fullName evidence="16">Cation-transporting ATPase 13A1</fullName>
    </submittedName>
</protein>
<feature type="transmembrane region" description="Helical" evidence="13">
    <location>
        <begin position="1016"/>
        <end position="1035"/>
    </location>
</feature>
<dbReference type="GO" id="GO:0006874">
    <property type="term" value="P:intracellular calcium ion homeostasis"/>
    <property type="evidence" value="ECO:0007669"/>
    <property type="project" value="TreeGrafter"/>
</dbReference>
<feature type="transmembrane region" description="Helical" evidence="13">
    <location>
        <begin position="234"/>
        <end position="253"/>
    </location>
</feature>
<evidence type="ECO:0000256" key="12">
    <source>
        <dbReference type="SAM" id="Coils"/>
    </source>
</evidence>
<evidence type="ECO:0000259" key="14">
    <source>
        <dbReference type="Pfam" id="PF00122"/>
    </source>
</evidence>
<comment type="subcellular location">
    <subcellularLocation>
        <location evidence="1">Endoplasmic reticulum membrane</location>
        <topology evidence="1">Multi-pass membrane protein</topology>
    </subcellularLocation>
</comment>
<dbReference type="InterPro" id="IPR006544">
    <property type="entry name" value="P-type_TPase_V"/>
</dbReference>
<dbReference type="PROSITE" id="PS00154">
    <property type="entry name" value="ATPASE_E1_E2"/>
    <property type="match status" value="1"/>
</dbReference>
<dbReference type="GO" id="GO:0016887">
    <property type="term" value="F:ATP hydrolysis activity"/>
    <property type="evidence" value="ECO:0007669"/>
    <property type="project" value="InterPro"/>
</dbReference>
<dbReference type="PANTHER" id="PTHR45630">
    <property type="entry name" value="CATION-TRANSPORTING ATPASE-RELATED"/>
    <property type="match status" value="1"/>
</dbReference>
<dbReference type="SUPFAM" id="SSF81653">
    <property type="entry name" value="Calcium ATPase, transduction domain A"/>
    <property type="match status" value="1"/>
</dbReference>
<evidence type="ECO:0000256" key="11">
    <source>
        <dbReference type="ARBA" id="ARBA00023136"/>
    </source>
</evidence>
<keyword evidence="7" id="KW-0067">ATP-binding</keyword>
<evidence type="ECO:0000256" key="4">
    <source>
        <dbReference type="ARBA" id="ARBA00022723"/>
    </source>
</evidence>
<keyword evidence="11 13" id="KW-0472">Membrane</keyword>
<dbReference type="AlphaFoldDB" id="A0A1B9GPA3"/>
<evidence type="ECO:0000256" key="7">
    <source>
        <dbReference type="ARBA" id="ARBA00022840"/>
    </source>
</evidence>
<feature type="transmembrane region" description="Helical" evidence="13">
    <location>
        <begin position="30"/>
        <end position="49"/>
    </location>
</feature>
<evidence type="ECO:0000256" key="8">
    <source>
        <dbReference type="ARBA" id="ARBA00022842"/>
    </source>
</evidence>
<dbReference type="InterPro" id="IPR023214">
    <property type="entry name" value="HAD_sf"/>
</dbReference>
<dbReference type="GO" id="GO:0015662">
    <property type="term" value="F:P-type ion transporter activity"/>
    <property type="evidence" value="ECO:0007669"/>
    <property type="project" value="TreeGrafter"/>
</dbReference>
<reference evidence="17" key="2">
    <citation type="submission" date="2013-12" db="EMBL/GenBank/DDBJ databases">
        <title>Evolution of pathogenesis and genome organization in the Tremellales.</title>
        <authorList>
            <person name="Cuomo C."/>
            <person name="Litvintseva A."/>
            <person name="Heitman J."/>
            <person name="Chen Y."/>
            <person name="Sun S."/>
            <person name="Springer D."/>
            <person name="Dromer F."/>
            <person name="Young S."/>
            <person name="Zeng Q."/>
            <person name="Chapman S."/>
            <person name="Gujja S."/>
            <person name="Saif S."/>
            <person name="Birren B."/>
        </authorList>
    </citation>
    <scope>NUCLEOTIDE SEQUENCE [LARGE SCALE GENOMIC DNA]</scope>
    <source>
        <strain evidence="17">BCC8398</strain>
    </source>
</reference>
<dbReference type="InterPro" id="IPR008250">
    <property type="entry name" value="ATPase_P-typ_transduc_dom_A_sf"/>
</dbReference>
<evidence type="ECO:0000256" key="13">
    <source>
        <dbReference type="SAM" id="Phobius"/>
    </source>
</evidence>
<organism evidence="16 17">
    <name type="scientific">Kwoniella heveanensis BCC8398</name>
    <dbReference type="NCBI Taxonomy" id="1296120"/>
    <lineage>
        <taxon>Eukaryota</taxon>
        <taxon>Fungi</taxon>
        <taxon>Dikarya</taxon>
        <taxon>Basidiomycota</taxon>
        <taxon>Agaricomycotina</taxon>
        <taxon>Tremellomycetes</taxon>
        <taxon>Tremellales</taxon>
        <taxon>Cryptococcaceae</taxon>
        <taxon>Kwoniella</taxon>
    </lineage>
</organism>
<dbReference type="Proteomes" id="UP000092666">
    <property type="component" value="Unassembled WGS sequence"/>
</dbReference>
<dbReference type="SFLD" id="SFLDG00002">
    <property type="entry name" value="C1.7:_P-type_atpase_like"/>
    <property type="match status" value="1"/>
</dbReference>
<gene>
    <name evidence="16" type="ORF">I316_05256</name>
</gene>
<dbReference type="Pfam" id="PF00122">
    <property type="entry name" value="E1-E2_ATPase"/>
    <property type="match status" value="1"/>
</dbReference>
<dbReference type="InterPro" id="IPR036412">
    <property type="entry name" value="HAD-like_sf"/>
</dbReference>
<evidence type="ECO:0000256" key="3">
    <source>
        <dbReference type="ARBA" id="ARBA00022692"/>
    </source>
</evidence>
<dbReference type="InterPro" id="IPR023298">
    <property type="entry name" value="ATPase_P-typ_TM_dom_sf"/>
</dbReference>
<dbReference type="CDD" id="cd07543">
    <property type="entry name" value="P-type_ATPase_cation"/>
    <property type="match status" value="1"/>
</dbReference>